<comment type="caution">
    <text evidence="1">The sequence shown here is derived from an EMBL/GenBank/DDBJ whole genome shotgun (WGS) entry which is preliminary data.</text>
</comment>
<evidence type="ECO:0000313" key="2">
    <source>
        <dbReference type="Proteomes" id="UP000324222"/>
    </source>
</evidence>
<reference evidence="1 2" key="1">
    <citation type="submission" date="2019-05" db="EMBL/GenBank/DDBJ databases">
        <title>Another draft genome of Portunus trituberculatus and its Hox gene families provides insights of decapod evolution.</title>
        <authorList>
            <person name="Jeong J.-H."/>
            <person name="Song I."/>
            <person name="Kim S."/>
            <person name="Choi T."/>
            <person name="Kim D."/>
            <person name="Ryu S."/>
            <person name="Kim W."/>
        </authorList>
    </citation>
    <scope>NUCLEOTIDE SEQUENCE [LARGE SCALE GENOMIC DNA]</scope>
    <source>
        <tissue evidence="1">Muscle</tissue>
    </source>
</reference>
<organism evidence="1 2">
    <name type="scientific">Portunus trituberculatus</name>
    <name type="common">Swimming crab</name>
    <name type="synonym">Neptunus trituberculatus</name>
    <dbReference type="NCBI Taxonomy" id="210409"/>
    <lineage>
        <taxon>Eukaryota</taxon>
        <taxon>Metazoa</taxon>
        <taxon>Ecdysozoa</taxon>
        <taxon>Arthropoda</taxon>
        <taxon>Crustacea</taxon>
        <taxon>Multicrustacea</taxon>
        <taxon>Malacostraca</taxon>
        <taxon>Eumalacostraca</taxon>
        <taxon>Eucarida</taxon>
        <taxon>Decapoda</taxon>
        <taxon>Pleocyemata</taxon>
        <taxon>Brachyura</taxon>
        <taxon>Eubrachyura</taxon>
        <taxon>Portunoidea</taxon>
        <taxon>Portunidae</taxon>
        <taxon>Portuninae</taxon>
        <taxon>Portunus</taxon>
    </lineage>
</organism>
<sequence length="187" mass="20051">MTRGSACRCRGGSTLNVMGEVATWQPCTTQRVVVCGECGAAPGVGHNPRGHDSHRTQHVPQELRLSLSVFLFGFPGSSYTGRKWTDSAAQVSTVDATCAAWSAALGQSEQHTYTMTWDASSQGDNRLALSGSVVTRWGGVCLETGRVGRHVEYRVPLHRTNASPTQYLLLHADLRQNNAGQGLAVPS</sequence>
<proteinExistence type="predicted"/>
<evidence type="ECO:0000313" key="1">
    <source>
        <dbReference type="EMBL" id="MPC81374.1"/>
    </source>
</evidence>
<protein>
    <submittedName>
        <fullName evidence="1">Uncharacterized protein</fullName>
    </submittedName>
</protein>
<dbReference type="AlphaFoldDB" id="A0A5B7IM18"/>
<keyword evidence="2" id="KW-1185">Reference proteome</keyword>
<accession>A0A5B7IM18</accession>
<dbReference type="EMBL" id="VSRR010056758">
    <property type="protein sequence ID" value="MPC81374.1"/>
    <property type="molecule type" value="Genomic_DNA"/>
</dbReference>
<name>A0A5B7IM18_PORTR</name>
<gene>
    <name evidence="1" type="ORF">E2C01_075986</name>
</gene>
<dbReference type="Proteomes" id="UP000324222">
    <property type="component" value="Unassembled WGS sequence"/>
</dbReference>